<dbReference type="Proteomes" id="UP000571751">
    <property type="component" value="Unassembled WGS sequence"/>
</dbReference>
<dbReference type="AlphaFoldDB" id="A0A7J9PUZ9"/>
<protein>
    <recommendedName>
        <fullName evidence="1">Periplasmic copper-binding protein NosD beta helix domain-containing protein</fullName>
    </recommendedName>
</protein>
<dbReference type="EMBL" id="JACDUP010000003">
    <property type="protein sequence ID" value="MBA2869649.1"/>
    <property type="molecule type" value="Genomic_DNA"/>
</dbReference>
<proteinExistence type="predicted"/>
<feature type="domain" description="Periplasmic copper-binding protein NosD beta helix" evidence="1">
    <location>
        <begin position="629"/>
        <end position="782"/>
    </location>
</feature>
<evidence type="ECO:0000313" key="3">
    <source>
        <dbReference type="Proteomes" id="UP000571751"/>
    </source>
</evidence>
<dbReference type="SUPFAM" id="SSF51126">
    <property type="entry name" value="Pectin lyase-like"/>
    <property type="match status" value="2"/>
</dbReference>
<dbReference type="SMART" id="SM00710">
    <property type="entry name" value="PbH1"/>
    <property type="match status" value="10"/>
</dbReference>
<dbReference type="RefSeq" id="WP_181508459.1">
    <property type="nucleotide sequence ID" value="NZ_JACDUP010000003.1"/>
</dbReference>
<feature type="domain" description="Periplasmic copper-binding protein NosD beta helix" evidence="1">
    <location>
        <begin position="174"/>
        <end position="354"/>
    </location>
</feature>
<dbReference type="InterPro" id="IPR006626">
    <property type="entry name" value="PbH1"/>
</dbReference>
<evidence type="ECO:0000259" key="1">
    <source>
        <dbReference type="Pfam" id="PF05048"/>
    </source>
</evidence>
<sequence length="996" mass="109446">MIVLSCIGFVSALPASIDYNINNSNYDTARNITSPGMYYLTENISSTNGIIISSDNVTLDGQGYFLNITGNCGINSTEHNNITVKNVKITATSYSGIYFKNVNSATVENNTINTTYLCSLWGSGYNFTVVNNSMASGFGGNYGLEQLTTYKVVGNTLNGKPIYFYKNEENIGEIPSDASQIIISNCTNGQIKNLTLDENAVVIYIGDSSEITVENCIIKPNIYHEWDIYLINSENCNISGNTFSTSENTEFAVIKSYYSNNIIISENTLNGMQKGFSLYALTNSRIFGNTFENIYGNTIEGSVSTGVYAYLNNFINGSTLTVGNIIFNSPADVIYHYNVTGYFGTAGNYWSDYNESGATTTNGIYSIPYAATESINDSYPLVETFGTAGKPDDGLIHLTEENFKRVSPYTGGGSAYVVITEPGYYVLDCDYVNTSTSNYSIVIESDNVTFDGNDHWLNTSGNYVVYSNARAMLENITIKNLMTSSSIYLTASNSDVSSNNAQNLEVNGNYNTISSNVMENTTYINYYVRVGGAYDTISNNTAYKILYHGYDSKIYSNIAEYDLFVYGDNNNISSNVIDPESTQGYNYIEIYGDNNAISSNSVDYIIYLKGNYNTISSNTVDDHISATGDYNTISSNTVQDNIWTSGQYTLISSNTVINASYYAIDPNGYYDEGIDAYATVFNNTVLASKVGIWLDNFCEGYSNITQNTVYADDYPIIIGDNITGCNIYLNNFIYTGNSSNISGIMPNNTGNNSLVSPFEIEYKYNGNTYSNILGNYWSDYSGTDADGNGIGDTSYLYGCDYEGTYYEEYYDIDYLENDTAPLIDMWNGNEIGNYVAPTIFSSVSSGTHYSSDLSYGIGSGAIKRAVSASNVVYGNEIDQGFALNLRENVQNGNNYQLSGNTIIVGGPEANGFANKYDSEFGISITNEYPGENKGVIQVQNIEVKDGNFVRTYQVIYIAGSDRFGTQAALEYFKTLEDLPEGPLMVEWTENGPVVVE</sequence>
<comment type="caution">
    <text evidence="2">The sequence shown here is derived from an EMBL/GenBank/DDBJ whole genome shotgun (WGS) entry which is preliminary data.</text>
</comment>
<evidence type="ECO:0000313" key="2">
    <source>
        <dbReference type="EMBL" id="MBA2869649.1"/>
    </source>
</evidence>
<dbReference type="Pfam" id="PF05048">
    <property type="entry name" value="NosD"/>
    <property type="match status" value="2"/>
</dbReference>
<dbReference type="InterPro" id="IPR011050">
    <property type="entry name" value="Pectin_lyase_fold/virulence"/>
</dbReference>
<name>A0A7J9PUZ9_METMI</name>
<reference evidence="2 3" key="1">
    <citation type="submission" date="2020-07" db="EMBL/GenBank/DDBJ databases">
        <title>Genomic Encyclopedia of Type Strains, Phase IV (KMG-V): Genome sequencing to study the core and pangenomes of soil and plant-associated prokaryotes.</title>
        <authorList>
            <person name="Whitman W."/>
        </authorList>
    </citation>
    <scope>NUCLEOTIDE SEQUENCE [LARGE SCALE GENOMIC DNA]</scope>
    <source>
        <strain evidence="2 3">C14</strain>
    </source>
</reference>
<gene>
    <name evidence="2" type="ORF">HNP95_001845</name>
</gene>
<dbReference type="InterPro" id="IPR012334">
    <property type="entry name" value="Pectin_lyas_fold"/>
</dbReference>
<dbReference type="Gene3D" id="2.160.20.10">
    <property type="entry name" value="Single-stranded right-handed beta-helix, Pectin lyase-like"/>
    <property type="match status" value="1"/>
</dbReference>
<dbReference type="InterPro" id="IPR007742">
    <property type="entry name" value="NosD_dom"/>
</dbReference>
<organism evidence="2 3">
    <name type="scientific">Methanococcus maripaludis</name>
    <name type="common">Methanococcus deltae</name>
    <dbReference type="NCBI Taxonomy" id="39152"/>
    <lineage>
        <taxon>Archaea</taxon>
        <taxon>Methanobacteriati</taxon>
        <taxon>Methanobacteriota</taxon>
        <taxon>Methanomada group</taxon>
        <taxon>Methanococci</taxon>
        <taxon>Methanococcales</taxon>
        <taxon>Methanococcaceae</taxon>
        <taxon>Methanococcus</taxon>
    </lineage>
</organism>
<accession>A0A7J9PUZ9</accession>